<dbReference type="PROSITE" id="PS51257">
    <property type="entry name" value="PROKAR_LIPOPROTEIN"/>
    <property type="match status" value="1"/>
</dbReference>
<name>A0AAX2I8T6_CAPSP</name>
<dbReference type="EMBL" id="CP022385">
    <property type="protein sequence ID" value="ATA85053.1"/>
    <property type="molecule type" value="Genomic_DNA"/>
</dbReference>
<organism evidence="2 4">
    <name type="scientific">Capnocytophaga sputigena</name>
    <dbReference type="NCBI Taxonomy" id="1019"/>
    <lineage>
        <taxon>Bacteria</taxon>
        <taxon>Pseudomonadati</taxon>
        <taxon>Bacteroidota</taxon>
        <taxon>Flavobacteriia</taxon>
        <taxon>Flavobacteriales</taxon>
        <taxon>Flavobacteriaceae</taxon>
        <taxon>Capnocytophaga</taxon>
    </lineage>
</organism>
<protein>
    <recommendedName>
        <fullName evidence="5">Lipoprotein</fullName>
    </recommendedName>
</protein>
<sequence>MKTYIILLVTVFSLLACHKENEKSQDCYTPPTFDIRISKENILIKDFLTDMGEVDREHISSFLNPEKPLLTEGYFMDKEKQTLCISCQTFETVYTNKKEVLYVKNKKHTYKIEIIGEMIPTRTCSSVSIKSVWVDGKSISKENIFYNGYLGGIYLIK</sequence>
<evidence type="ECO:0000313" key="4">
    <source>
        <dbReference type="Proteomes" id="UP000249902"/>
    </source>
</evidence>
<dbReference type="KEGG" id="cspu:CGC55_11390"/>
<accession>A0AAX2I8T6</accession>
<reference evidence="3" key="2">
    <citation type="submission" date="2017-06" db="EMBL/GenBank/DDBJ databases">
        <title>Capnocytophaga spp. assemblies.</title>
        <authorList>
            <person name="Gulvik C.A."/>
        </authorList>
    </citation>
    <scope>NUCLEOTIDE SEQUENCE [LARGE SCALE GENOMIC DNA]</scope>
    <source>
        <strain evidence="3">KC1668</strain>
    </source>
</reference>
<dbReference type="AlphaFoldDB" id="A0AAX2I8T6"/>
<proteinExistence type="predicted"/>
<dbReference type="RefSeq" id="WP_002682261.1">
    <property type="nucleotide sequence ID" value="NZ_CP022385.1"/>
</dbReference>
<dbReference type="EMBL" id="UAVP01000003">
    <property type="protein sequence ID" value="SQA74857.1"/>
    <property type="molecule type" value="Genomic_DNA"/>
</dbReference>
<gene>
    <name evidence="1" type="ORF">CGC55_11390</name>
    <name evidence="2" type="ORF">NCTC11653_00751</name>
</gene>
<reference evidence="1" key="1">
    <citation type="journal article" date="2017" name="Genome Announc.">
        <title>Twelve Complete Reference Genomes of Clinical Isolates in the Capnocytophaga Genus.</title>
        <authorList>
            <person name="Villarma A."/>
            <person name="Gulvik C.A."/>
            <person name="Rowe L.A."/>
            <person name="Sheth M."/>
            <person name="Juieng P."/>
            <person name="Nicholson A.C."/>
            <person name="Loparev V.N."/>
            <person name="McQuiston J.R."/>
        </authorList>
    </citation>
    <scope>NUCLEOTIDE SEQUENCE</scope>
    <source>
        <strain evidence="1">KC1668</strain>
    </source>
</reference>
<keyword evidence="3" id="KW-1185">Reference proteome</keyword>
<reference evidence="2 4" key="3">
    <citation type="submission" date="2018-06" db="EMBL/GenBank/DDBJ databases">
        <authorList>
            <consortium name="Pathogen Informatics"/>
            <person name="Doyle S."/>
        </authorList>
    </citation>
    <scope>NUCLEOTIDE SEQUENCE [LARGE SCALE GENOMIC DNA]</scope>
    <source>
        <strain evidence="2 4">NCTC11653</strain>
    </source>
</reference>
<evidence type="ECO:0000313" key="2">
    <source>
        <dbReference type="EMBL" id="SQA74857.1"/>
    </source>
</evidence>
<dbReference type="Proteomes" id="UP000217301">
    <property type="component" value="Chromosome"/>
</dbReference>
<dbReference type="Proteomes" id="UP000249902">
    <property type="component" value="Unassembled WGS sequence"/>
</dbReference>
<evidence type="ECO:0008006" key="5">
    <source>
        <dbReference type="Google" id="ProtNLM"/>
    </source>
</evidence>
<evidence type="ECO:0000313" key="1">
    <source>
        <dbReference type="EMBL" id="ATA85053.1"/>
    </source>
</evidence>
<evidence type="ECO:0000313" key="3">
    <source>
        <dbReference type="Proteomes" id="UP000217301"/>
    </source>
</evidence>